<gene>
    <name evidence="2" type="ORF">H7E68_18295</name>
</gene>
<proteinExistence type="predicted"/>
<dbReference type="EMBL" id="JACKWY010000018">
    <property type="protein sequence ID" value="MBB6716638.1"/>
    <property type="molecule type" value="Genomic_DNA"/>
</dbReference>
<evidence type="ECO:0008006" key="4">
    <source>
        <dbReference type="Google" id="ProtNLM"/>
    </source>
</evidence>
<evidence type="ECO:0000313" key="2">
    <source>
        <dbReference type="EMBL" id="MBB6716638.1"/>
    </source>
</evidence>
<protein>
    <recommendedName>
        <fullName evidence="4">Ig-like domain (Group 3)</fullName>
    </recommendedName>
</protein>
<sequence>MSFKYLKKIVLIVVGMLILNSKVVLADQQYNYKYGYDWWLSNNDYSYPGYDGGPYLWDDEPAVPASFPKTYSESLQSGKKISNQKGQWVDAPKGFYIAEKGWTNNLGADRYNEVFKGNGIPFSNSSSYSHPKASAHGSSYWVGYDAHHRGGNDSGPWQDSVLNTYKGYYYHVYRQPKPHKSYAKPIDFKYQNGNDYWYKKGKEIGIETNYHDAEGGVDRRWARLYTKDVGGAVRLSMINNSNLIENQIVSSLFSSARATTISYDNSNMVDRWYATSNAEGDYTIGSLAYNDLAYSVDDTESDKEGYNIRVDGTGPEIKCETEYEWSAKDIDIEISAGDSGSGIKEIKVYDDQGIEISSGVDSLSLYVSEEGVTKYLVEAYDNVGNKSTKTISVRIDTIAPDGEVNYDYDEDKFDMEISVNKVKEEGSGVAKIWVEYFPVGDESNIVSQTLVESKGTYKGKNNLYDIFPDNIDVVGMVVKAIDKVGNERILSEKEVDVFKIEATINRVWPPYEAIFKEGEQGVVNVKVYGGVDEVVITFPEELTKLDYTLDTDIFLNPKKKDSIEHKFFIPFESEKKEYKVEVKGYKNNKEKVVYPSMEVKGNILSKVRTRIR</sequence>
<reference evidence="2 3" key="1">
    <citation type="submission" date="2020-08" db="EMBL/GenBank/DDBJ databases">
        <title>Clostridia isolated from Swiss meat.</title>
        <authorList>
            <person name="Wambui J."/>
            <person name="Stevens M.J.A."/>
            <person name="Stephan R."/>
        </authorList>
    </citation>
    <scope>NUCLEOTIDE SEQUENCE [LARGE SCALE GENOMIC DNA]</scope>
    <source>
        <strain evidence="2 3">CM001</strain>
    </source>
</reference>
<feature type="chain" id="PRO_5030775676" description="Ig-like domain (Group 3)" evidence="1">
    <location>
        <begin position="27"/>
        <end position="612"/>
    </location>
</feature>
<dbReference type="Proteomes" id="UP000585258">
    <property type="component" value="Unassembled WGS sequence"/>
</dbReference>
<evidence type="ECO:0000313" key="3">
    <source>
        <dbReference type="Proteomes" id="UP000585258"/>
    </source>
</evidence>
<accession>A0A7X0SFG8</accession>
<comment type="caution">
    <text evidence="2">The sequence shown here is derived from an EMBL/GenBank/DDBJ whole genome shotgun (WGS) entry which is preliminary data.</text>
</comment>
<dbReference type="AlphaFoldDB" id="A0A7X0SFG8"/>
<organism evidence="2 3">
    <name type="scientific">Clostridium gasigenes</name>
    <dbReference type="NCBI Taxonomy" id="94869"/>
    <lineage>
        <taxon>Bacteria</taxon>
        <taxon>Bacillati</taxon>
        <taxon>Bacillota</taxon>
        <taxon>Clostridia</taxon>
        <taxon>Eubacteriales</taxon>
        <taxon>Clostridiaceae</taxon>
        <taxon>Clostridium</taxon>
    </lineage>
</organism>
<name>A0A7X0SFG8_9CLOT</name>
<evidence type="ECO:0000256" key="1">
    <source>
        <dbReference type="SAM" id="SignalP"/>
    </source>
</evidence>
<feature type="signal peptide" evidence="1">
    <location>
        <begin position="1"/>
        <end position="26"/>
    </location>
</feature>
<keyword evidence="1" id="KW-0732">Signal</keyword>
<dbReference type="RefSeq" id="WP_185165630.1">
    <property type="nucleotide sequence ID" value="NZ_JACKWY010000018.1"/>
</dbReference>